<evidence type="ECO:0000256" key="3">
    <source>
        <dbReference type="ARBA" id="ARBA00011131"/>
    </source>
</evidence>
<comment type="subunit">
    <text evidence="3">The complex is composed of two ATP-binding proteins (HrtA), two transmembrane proteins (HrtB) and a solute-binding protein.</text>
</comment>
<organism evidence="13 14">
    <name type="scientific">Jeotgalicoccus meleagridis</name>
    <dbReference type="NCBI Taxonomy" id="2759181"/>
    <lineage>
        <taxon>Bacteria</taxon>
        <taxon>Bacillati</taxon>
        <taxon>Bacillota</taxon>
        <taxon>Bacilli</taxon>
        <taxon>Bacillales</taxon>
        <taxon>Staphylococcaceae</taxon>
        <taxon>Jeotgalicoccus</taxon>
    </lineage>
</organism>
<evidence type="ECO:0000256" key="5">
    <source>
        <dbReference type="ARBA" id="ARBA00022448"/>
    </source>
</evidence>
<evidence type="ECO:0000259" key="12">
    <source>
        <dbReference type="Pfam" id="PF02687"/>
    </source>
</evidence>
<dbReference type="InterPro" id="IPR051125">
    <property type="entry name" value="ABC-4/HrtB_transporter"/>
</dbReference>
<proteinExistence type="inferred from homology"/>
<keyword evidence="7 11" id="KW-0812">Transmembrane</keyword>
<keyword evidence="8 11" id="KW-1133">Transmembrane helix</keyword>
<keyword evidence="5" id="KW-0813">Transport</keyword>
<feature type="transmembrane region" description="Helical" evidence="11">
    <location>
        <begin position="237"/>
        <end position="259"/>
    </location>
</feature>
<gene>
    <name evidence="13" type="ORF">JEODO184_00054</name>
</gene>
<keyword evidence="6" id="KW-1003">Cell membrane</keyword>
<feature type="domain" description="ABC3 transporter permease C-terminal" evidence="12">
    <location>
        <begin position="238"/>
        <end position="350"/>
    </location>
</feature>
<dbReference type="PANTHER" id="PTHR43738:SF1">
    <property type="entry name" value="HEMIN TRANSPORT SYSTEM PERMEASE PROTEIN HRTB-RELATED"/>
    <property type="match status" value="1"/>
</dbReference>
<comment type="similarity">
    <text evidence="2">Belongs to the ABC-4 integral membrane protein family. HrtB subfamily.</text>
</comment>
<comment type="function">
    <text evidence="10">Part of the ABC transporter complex hrt involved in hemin import. Responsible for the translocation of the substrate across the membrane.</text>
</comment>
<keyword evidence="14" id="KW-1185">Reference proteome</keyword>
<dbReference type="GO" id="GO:0005886">
    <property type="term" value="C:plasma membrane"/>
    <property type="evidence" value="ECO:0007669"/>
    <property type="project" value="UniProtKB-SubCell"/>
</dbReference>
<dbReference type="EMBL" id="CAJEWD010000003">
    <property type="protein sequence ID" value="CAD2070803.1"/>
    <property type="molecule type" value="Genomic_DNA"/>
</dbReference>
<evidence type="ECO:0000256" key="10">
    <source>
        <dbReference type="ARBA" id="ARBA00024973"/>
    </source>
</evidence>
<evidence type="ECO:0000313" key="14">
    <source>
        <dbReference type="Proteomes" id="UP000589351"/>
    </source>
</evidence>
<reference evidence="13 14" key="1">
    <citation type="submission" date="2020-07" db="EMBL/GenBank/DDBJ databases">
        <authorList>
            <person name="Criscuolo A."/>
        </authorList>
    </citation>
    <scope>NUCLEOTIDE SEQUENCE [LARGE SCALE GENOMIC DNA]</scope>
    <source>
        <strain evidence="13">CIP111649</strain>
    </source>
</reference>
<feature type="transmembrane region" description="Helical" evidence="11">
    <location>
        <begin position="324"/>
        <end position="345"/>
    </location>
</feature>
<keyword evidence="9 11" id="KW-0472">Membrane</keyword>
<feature type="transmembrane region" description="Helical" evidence="11">
    <location>
        <begin position="279"/>
        <end position="304"/>
    </location>
</feature>
<evidence type="ECO:0000256" key="2">
    <source>
        <dbReference type="ARBA" id="ARBA00008697"/>
    </source>
</evidence>
<evidence type="ECO:0000256" key="9">
    <source>
        <dbReference type="ARBA" id="ARBA00023136"/>
    </source>
</evidence>
<comment type="subcellular location">
    <subcellularLocation>
        <location evidence="1">Cell membrane</location>
        <topology evidence="1">Multi-pass membrane protein</topology>
    </subcellularLocation>
</comment>
<evidence type="ECO:0000256" key="8">
    <source>
        <dbReference type="ARBA" id="ARBA00022989"/>
    </source>
</evidence>
<dbReference type="Pfam" id="PF02687">
    <property type="entry name" value="FtsX"/>
    <property type="match status" value="1"/>
</dbReference>
<protein>
    <recommendedName>
        <fullName evidence="4">Putative hemin transport system permease protein HrtB</fullName>
    </recommendedName>
</protein>
<feature type="transmembrane region" description="Helical" evidence="11">
    <location>
        <begin position="21"/>
        <end position="42"/>
    </location>
</feature>
<sequence>MKVGVAMYLAWNEIRRNKLKFGLIIGVIVMISYLLFLLSGLASGLMNLNKEAIDQWEADAIVISEDANQTIQQSMINTEDINNLFEEQAELKELSVIISNEEVEENAFVFGLEEDSFLMPPVIEGDATVSENEVVADYSLKEAGFNIGDELNLSNSDEVLEITGFTDSAQYRASSLLFASNETVEKLNPMLGEDVINAVVVKDENFENVNVDDELEVLAIDEFVENLPGYTPQQLTLNFMIIFLFIISSAVIGIFLYVLTLQKTSLFGVLKAQGFTNGYLARSVLGQTLIVALMGTIIGLGLTLLTGVFLPPAVPIEFDYLTMVIYMVVLIIVAMLGSLFSVISVRKVDPLKAIG</sequence>
<dbReference type="InterPro" id="IPR003838">
    <property type="entry name" value="ABC3_permease_C"/>
</dbReference>
<evidence type="ECO:0000313" key="13">
    <source>
        <dbReference type="EMBL" id="CAD2070803.1"/>
    </source>
</evidence>
<evidence type="ECO:0000256" key="7">
    <source>
        <dbReference type="ARBA" id="ARBA00022692"/>
    </source>
</evidence>
<name>A0A6V7R1A9_9STAP</name>
<dbReference type="Proteomes" id="UP000589351">
    <property type="component" value="Unassembled WGS sequence"/>
</dbReference>
<comment type="caution">
    <text evidence="13">The sequence shown here is derived from an EMBL/GenBank/DDBJ whole genome shotgun (WGS) entry which is preliminary data.</text>
</comment>
<evidence type="ECO:0000256" key="6">
    <source>
        <dbReference type="ARBA" id="ARBA00022475"/>
    </source>
</evidence>
<dbReference type="PANTHER" id="PTHR43738">
    <property type="entry name" value="ABC TRANSPORTER, MEMBRANE PROTEIN"/>
    <property type="match status" value="1"/>
</dbReference>
<evidence type="ECO:0000256" key="4">
    <source>
        <dbReference type="ARBA" id="ARBA00016962"/>
    </source>
</evidence>
<dbReference type="AlphaFoldDB" id="A0A6V7R1A9"/>
<evidence type="ECO:0000256" key="1">
    <source>
        <dbReference type="ARBA" id="ARBA00004651"/>
    </source>
</evidence>
<accession>A0A6V7R1A9</accession>
<evidence type="ECO:0000256" key="11">
    <source>
        <dbReference type="SAM" id="Phobius"/>
    </source>
</evidence>